<name>A0A0F5JF51_9BACT</name>
<proteinExistence type="predicted"/>
<dbReference type="STRING" id="927665.HMPREF1535_02050"/>
<gene>
    <name evidence="2" type="ORF">HMPREF1535_02050</name>
</gene>
<evidence type="ECO:0000259" key="1">
    <source>
        <dbReference type="Pfam" id="PF08532"/>
    </source>
</evidence>
<dbReference type="Gene3D" id="3.20.20.80">
    <property type="entry name" value="Glycosidases"/>
    <property type="match status" value="1"/>
</dbReference>
<dbReference type="Proteomes" id="UP000033047">
    <property type="component" value="Unassembled WGS sequence"/>
</dbReference>
<comment type="caution">
    <text evidence="2">The sequence shown here is derived from an EMBL/GenBank/DDBJ whole genome shotgun (WGS) entry which is preliminary data.</text>
</comment>
<sequence length="663" mass="74965">MRSLQNIIYVLIFVTLTLPLNAQDKIKTRSESFWGVHFDRHSQLTDEHLGKTLTEGMIDSMLKAVRPDYIQVDSKGHPGVSSYPTVVGQQAAGYDKDPLALIREVTFKRNVALYVHHSGVMDINYVRLYPEEGRRAPDGKLDGQNTSFWGNYADRLLIPQLKELALKYKVDGVWIDGESWAVYPDYHPKAQEEFKQVTGLSYMPTVAEDPNYKILLEFNRKKFIAYIDHYTAELKKVAPQFQLCSNWAFSALMPEPVPAGIKLDFLSGDYDPDDALNTANWNARCLAGQGLPYDLMAWSFVRHSVPKTALQLCQEAAAVISLGGGCQMYFRQNEDMSFQPASFDIMREVADFVLPRRDYCKGIKPIPQIALFYSTAGWKQKVNDIYRPFGVNGIRGIMNALLDGQQAVEVLMTHHMEKRMEEYPVIVVPEWEVMEPEMIARLKEYVKKGGNLLVIGSEATVLFDDILGVQGVGERGASCLGFDNRFVDIQGKFREIRCEQGTEELARLYQTNDFRFPSGSAATIHKYGKGKVAGVYMNIGESYLSTTSPVFRDFLSELIGDLFPEPLVSVKGSHRVHVIPSEKDGRMLIQLVNTSGDHANRSVKGIDEIPELRDFNVVVRSEERPKKVLLQPDGRPLRFDYVDGKVTFVVPDLKIHDIVEIIK</sequence>
<dbReference type="SUPFAM" id="SSF52317">
    <property type="entry name" value="Class I glutamine amidotransferase-like"/>
    <property type="match status" value="1"/>
</dbReference>
<dbReference type="GO" id="GO:0004565">
    <property type="term" value="F:beta-galactosidase activity"/>
    <property type="evidence" value="ECO:0007669"/>
    <property type="project" value="InterPro"/>
</dbReference>
<dbReference type="AlphaFoldDB" id="A0A0F5JF51"/>
<dbReference type="CDD" id="cd03143">
    <property type="entry name" value="A4_beta-galactosidase_middle_domain"/>
    <property type="match status" value="1"/>
</dbReference>
<dbReference type="InterPro" id="IPR017853">
    <property type="entry name" value="GH"/>
</dbReference>
<dbReference type="EMBL" id="AQHV01000011">
    <property type="protein sequence ID" value="KKB56077.1"/>
    <property type="molecule type" value="Genomic_DNA"/>
</dbReference>
<accession>A0A0F5JF51</accession>
<reference evidence="2 3" key="1">
    <citation type="submission" date="2013-04" db="EMBL/GenBank/DDBJ databases">
        <title>The Genome Sequence of Parabacteroides goldsteinii DSM 19448.</title>
        <authorList>
            <consortium name="The Broad Institute Genomics Platform"/>
            <person name="Earl A."/>
            <person name="Ward D."/>
            <person name="Feldgarden M."/>
            <person name="Gevers D."/>
            <person name="Martens E."/>
            <person name="Sakamoto M."/>
            <person name="Benno Y."/>
            <person name="Song Y."/>
            <person name="Liu C."/>
            <person name="Lee J."/>
            <person name="Bolanos M."/>
            <person name="Vaisanen M.L."/>
            <person name="Finegold S.M."/>
            <person name="Walker B."/>
            <person name="Young S."/>
            <person name="Zeng Q."/>
            <person name="Gargeya S."/>
            <person name="Fitzgerald M."/>
            <person name="Haas B."/>
            <person name="Abouelleil A."/>
            <person name="Allen A.W."/>
            <person name="Alvarado L."/>
            <person name="Arachchi H.M."/>
            <person name="Berlin A.M."/>
            <person name="Chapman S.B."/>
            <person name="Gainer-Dewar J."/>
            <person name="Goldberg J."/>
            <person name="Griggs A."/>
            <person name="Gujja S."/>
            <person name="Hansen M."/>
            <person name="Howarth C."/>
            <person name="Imamovic A."/>
            <person name="Ireland A."/>
            <person name="Larimer J."/>
            <person name="McCowan C."/>
            <person name="Murphy C."/>
            <person name="Pearson M."/>
            <person name="Poon T.W."/>
            <person name="Priest M."/>
            <person name="Roberts A."/>
            <person name="Saif S."/>
            <person name="Shea T."/>
            <person name="Sisk P."/>
            <person name="Sykes S."/>
            <person name="Wortman J."/>
            <person name="Nusbaum C."/>
            <person name="Birren B."/>
        </authorList>
    </citation>
    <scope>NUCLEOTIDE SEQUENCE [LARGE SCALE GENOMIC DNA]</scope>
    <source>
        <strain evidence="2 3">DSM 19448</strain>
    </source>
</reference>
<dbReference type="InterPro" id="IPR029062">
    <property type="entry name" value="Class_I_gatase-like"/>
</dbReference>
<feature type="domain" description="Beta-galactosidase trimerisation" evidence="1">
    <location>
        <begin position="415"/>
        <end position="457"/>
    </location>
</feature>
<organism evidence="2 3">
    <name type="scientific">Parabacteroides goldsteinii DSM 19448 = WAL 12034</name>
    <dbReference type="NCBI Taxonomy" id="927665"/>
    <lineage>
        <taxon>Bacteria</taxon>
        <taxon>Pseudomonadati</taxon>
        <taxon>Bacteroidota</taxon>
        <taxon>Bacteroidia</taxon>
        <taxon>Bacteroidales</taxon>
        <taxon>Tannerellaceae</taxon>
        <taxon>Parabacteroides</taxon>
    </lineage>
</organism>
<evidence type="ECO:0000313" key="2">
    <source>
        <dbReference type="EMBL" id="KKB56077.1"/>
    </source>
</evidence>
<dbReference type="SUPFAM" id="SSF51445">
    <property type="entry name" value="(Trans)glycosidases"/>
    <property type="match status" value="1"/>
</dbReference>
<evidence type="ECO:0000313" key="3">
    <source>
        <dbReference type="Proteomes" id="UP000033047"/>
    </source>
</evidence>
<dbReference type="Gene3D" id="3.40.50.880">
    <property type="match status" value="1"/>
</dbReference>
<dbReference type="PATRIC" id="fig|927665.4.peg.2103"/>
<protein>
    <recommendedName>
        <fullName evidence="1">Beta-galactosidase trimerisation domain-containing protein</fullName>
    </recommendedName>
</protein>
<dbReference type="GO" id="GO:0005975">
    <property type="term" value="P:carbohydrate metabolic process"/>
    <property type="evidence" value="ECO:0007669"/>
    <property type="project" value="InterPro"/>
</dbReference>
<dbReference type="HOGENOM" id="CLU_408768_0_0_10"/>
<dbReference type="InterPro" id="IPR013738">
    <property type="entry name" value="Beta_galactosidase_Trimer"/>
</dbReference>
<dbReference type="RefSeq" id="WP_052716681.1">
    <property type="nucleotide sequence ID" value="NZ_KQ033912.1"/>
</dbReference>
<dbReference type="Pfam" id="PF08532">
    <property type="entry name" value="Glyco_hydro_42M"/>
    <property type="match status" value="1"/>
</dbReference>